<evidence type="ECO:0000313" key="2">
    <source>
        <dbReference type="Proteomes" id="UP000325081"/>
    </source>
</evidence>
<gene>
    <name evidence="1" type="ORF">STAS_23117</name>
</gene>
<organism evidence="1 2">
    <name type="scientific">Striga asiatica</name>
    <name type="common">Asiatic witchweed</name>
    <name type="synonym">Buchnera asiatica</name>
    <dbReference type="NCBI Taxonomy" id="4170"/>
    <lineage>
        <taxon>Eukaryota</taxon>
        <taxon>Viridiplantae</taxon>
        <taxon>Streptophyta</taxon>
        <taxon>Embryophyta</taxon>
        <taxon>Tracheophyta</taxon>
        <taxon>Spermatophyta</taxon>
        <taxon>Magnoliopsida</taxon>
        <taxon>eudicotyledons</taxon>
        <taxon>Gunneridae</taxon>
        <taxon>Pentapetalae</taxon>
        <taxon>asterids</taxon>
        <taxon>lamiids</taxon>
        <taxon>Lamiales</taxon>
        <taxon>Orobanchaceae</taxon>
        <taxon>Buchnereae</taxon>
        <taxon>Striga</taxon>
    </lineage>
</organism>
<dbReference type="GO" id="GO:0016301">
    <property type="term" value="F:kinase activity"/>
    <property type="evidence" value="ECO:0007669"/>
    <property type="project" value="UniProtKB-KW"/>
</dbReference>
<comment type="caution">
    <text evidence="1">The sequence shown here is derived from an EMBL/GenBank/DDBJ whole genome shotgun (WGS) entry which is preliminary data.</text>
</comment>
<dbReference type="AlphaFoldDB" id="A0A5A7QL94"/>
<dbReference type="PANTHER" id="PTHR48009:SF4">
    <property type="entry name" value="LEUCINE-RICH REPEAT (LRR) FAMILY PROTEIN"/>
    <property type="match status" value="1"/>
</dbReference>
<keyword evidence="1" id="KW-0808">Transferase</keyword>
<dbReference type="InterPro" id="IPR032675">
    <property type="entry name" value="LRR_dom_sf"/>
</dbReference>
<keyword evidence="1" id="KW-0418">Kinase</keyword>
<dbReference type="SUPFAM" id="SSF52058">
    <property type="entry name" value="L domain-like"/>
    <property type="match status" value="1"/>
</dbReference>
<dbReference type="Proteomes" id="UP000325081">
    <property type="component" value="Unassembled WGS sequence"/>
</dbReference>
<sequence>MVYTLMHATYAGLSFSASVTRSILKEGRKPMTPEAAYLALLCCHSFIQKSSLCTRSLILNWIRRSSNCQFGQPLVKVDWLFPSWSSVYACVDSAQVSIGSAKAILDLLNSSSSSGSSIDSAIPIGSSPLQAIRTKDEGLLLRRILLLPLLELVSEDLCELPYKRLKSFDFFLWAHPDKGKVSYFHYQARFSCSQAQRARRPKFIQKEKAGEVRRFLFSFLIHSRSRGASPRRISAKFKLPPSGNTMLLPLSTLGSLSPETLLACGHFFFLRILPKRHFTWTFLYTSGISLGPFDRLKVGTIQMNFFSASTPFADKAWILLLDHYTILFKDWAITSRIQEIDWTCFGVSSMVVFRFWTRNRGFVAKALRLCGFWVTYTISNSESNICHLAVRPARAGFSKRDFSGSNQLIGTIPKEVGNLTTLSVLNLNSNHLEGRIPTELGREILRQEERPNPLLNPLHQTGFQFFRTNGTPARSGGRAVEAHGAVVDRTYLYCGHRFLQGGYTFKNPSWPCK</sequence>
<dbReference type="InterPro" id="IPR053213">
    <property type="entry name" value="RLP29"/>
</dbReference>
<keyword evidence="1" id="KW-0675">Receptor</keyword>
<keyword evidence="2" id="KW-1185">Reference proteome</keyword>
<evidence type="ECO:0000313" key="1">
    <source>
        <dbReference type="EMBL" id="GER46173.1"/>
    </source>
</evidence>
<dbReference type="EMBL" id="BKCP01007405">
    <property type="protein sequence ID" value="GER46173.1"/>
    <property type="molecule type" value="Genomic_DNA"/>
</dbReference>
<reference evidence="2" key="1">
    <citation type="journal article" date="2019" name="Curr. Biol.">
        <title>Genome Sequence of Striga asiatica Provides Insight into the Evolution of Plant Parasitism.</title>
        <authorList>
            <person name="Yoshida S."/>
            <person name="Kim S."/>
            <person name="Wafula E.K."/>
            <person name="Tanskanen J."/>
            <person name="Kim Y.M."/>
            <person name="Honaas L."/>
            <person name="Yang Z."/>
            <person name="Spallek T."/>
            <person name="Conn C.E."/>
            <person name="Ichihashi Y."/>
            <person name="Cheong K."/>
            <person name="Cui S."/>
            <person name="Der J.P."/>
            <person name="Gundlach H."/>
            <person name="Jiao Y."/>
            <person name="Hori C."/>
            <person name="Ishida J.K."/>
            <person name="Kasahara H."/>
            <person name="Kiba T."/>
            <person name="Kim M.S."/>
            <person name="Koo N."/>
            <person name="Laohavisit A."/>
            <person name="Lee Y.H."/>
            <person name="Lumba S."/>
            <person name="McCourt P."/>
            <person name="Mortimer J.C."/>
            <person name="Mutuku J.M."/>
            <person name="Nomura T."/>
            <person name="Sasaki-Sekimoto Y."/>
            <person name="Seto Y."/>
            <person name="Wang Y."/>
            <person name="Wakatake T."/>
            <person name="Sakakibara H."/>
            <person name="Demura T."/>
            <person name="Yamaguchi S."/>
            <person name="Yoneyama K."/>
            <person name="Manabe R.I."/>
            <person name="Nelson D.C."/>
            <person name="Schulman A.H."/>
            <person name="Timko M.P."/>
            <person name="dePamphilis C.W."/>
            <person name="Choi D."/>
            <person name="Shirasu K."/>
        </authorList>
    </citation>
    <scope>NUCLEOTIDE SEQUENCE [LARGE SCALE GENOMIC DNA]</scope>
    <source>
        <strain evidence="2">cv. UVA1</strain>
    </source>
</reference>
<dbReference type="PANTHER" id="PTHR48009">
    <property type="entry name" value="LEUCINE-RICH REPEAT (LRR) FAMILY PROTEIN"/>
    <property type="match status" value="1"/>
</dbReference>
<accession>A0A5A7QL94</accession>
<proteinExistence type="predicted"/>
<protein>
    <submittedName>
        <fullName evidence="1">Leucine-rich repeat receptor-like protein kinase</fullName>
    </submittedName>
</protein>
<name>A0A5A7QL94_STRAF</name>
<dbReference type="Gene3D" id="3.80.10.10">
    <property type="entry name" value="Ribonuclease Inhibitor"/>
    <property type="match status" value="1"/>
</dbReference>